<protein>
    <recommendedName>
        <fullName evidence="3">Transposase InsH N-terminal domain-containing protein</fullName>
    </recommendedName>
</protein>
<reference evidence="1 2" key="1">
    <citation type="submission" date="2021-12" db="EMBL/GenBank/DDBJ databases">
        <title>Genome sequence of Acetobacter sicerae DmPark20a_162.</title>
        <authorList>
            <person name="Chaston J.M."/>
        </authorList>
    </citation>
    <scope>NUCLEOTIDE SEQUENCE [LARGE SCALE GENOMIC DNA]</scope>
    <source>
        <strain evidence="1 2">DmPark20a_162</strain>
    </source>
</reference>
<sequence>MLFRWFVGVSMDAPVWDVTVDLHLDSNRRQSDPATEASWCHAMSLARPMTGKWRLPYSSGEHRLANLTVDF</sequence>
<dbReference type="RefSeq" id="WP_187668603.1">
    <property type="nucleotide sequence ID" value="NZ_JAJSOJ010000024.1"/>
</dbReference>
<keyword evidence="2" id="KW-1185">Reference proteome</keyword>
<organism evidence="1 2">
    <name type="scientific">Acetobacter sicerae</name>
    <dbReference type="NCBI Taxonomy" id="85325"/>
    <lineage>
        <taxon>Bacteria</taxon>
        <taxon>Pseudomonadati</taxon>
        <taxon>Pseudomonadota</taxon>
        <taxon>Alphaproteobacteria</taxon>
        <taxon>Acetobacterales</taxon>
        <taxon>Acetobacteraceae</taxon>
        <taxon>Acetobacter</taxon>
    </lineage>
</organism>
<evidence type="ECO:0000313" key="1">
    <source>
        <dbReference type="EMBL" id="MCE0743881.1"/>
    </source>
</evidence>
<proteinExistence type="predicted"/>
<name>A0ABS8VVK4_9PROT</name>
<dbReference type="EMBL" id="JAJSOJ010000024">
    <property type="protein sequence ID" value="MCE0743881.1"/>
    <property type="molecule type" value="Genomic_DNA"/>
</dbReference>
<gene>
    <name evidence="1" type="ORF">LWC05_08265</name>
</gene>
<evidence type="ECO:0000313" key="2">
    <source>
        <dbReference type="Proteomes" id="UP001521074"/>
    </source>
</evidence>
<dbReference type="Proteomes" id="UP001521074">
    <property type="component" value="Unassembled WGS sequence"/>
</dbReference>
<accession>A0ABS8VVK4</accession>
<comment type="caution">
    <text evidence="1">The sequence shown here is derived from an EMBL/GenBank/DDBJ whole genome shotgun (WGS) entry which is preliminary data.</text>
</comment>
<evidence type="ECO:0008006" key="3">
    <source>
        <dbReference type="Google" id="ProtNLM"/>
    </source>
</evidence>